<name>A0ABW4T1U0_9ACTN</name>
<evidence type="ECO:0000313" key="3">
    <source>
        <dbReference type="Proteomes" id="UP001597368"/>
    </source>
</evidence>
<feature type="chain" id="PRO_5047187461" evidence="1">
    <location>
        <begin position="26"/>
        <end position="428"/>
    </location>
</feature>
<proteinExistence type="predicted"/>
<dbReference type="Proteomes" id="UP001597368">
    <property type="component" value="Unassembled WGS sequence"/>
</dbReference>
<evidence type="ECO:0000313" key="2">
    <source>
        <dbReference type="EMBL" id="MFD1935413.1"/>
    </source>
</evidence>
<dbReference type="RefSeq" id="WP_379575531.1">
    <property type="nucleotide sequence ID" value="NZ_JBHUFV010000043.1"/>
</dbReference>
<organism evidence="2 3">
    <name type="scientific">Nonomuraea mangrovi</name>
    <dbReference type="NCBI Taxonomy" id="2316207"/>
    <lineage>
        <taxon>Bacteria</taxon>
        <taxon>Bacillati</taxon>
        <taxon>Actinomycetota</taxon>
        <taxon>Actinomycetes</taxon>
        <taxon>Streptosporangiales</taxon>
        <taxon>Streptosporangiaceae</taxon>
        <taxon>Nonomuraea</taxon>
    </lineage>
</organism>
<feature type="signal peptide" evidence="1">
    <location>
        <begin position="1"/>
        <end position="25"/>
    </location>
</feature>
<protein>
    <submittedName>
        <fullName evidence="2">Uncharacterized protein</fullName>
    </submittedName>
</protein>
<evidence type="ECO:0000256" key="1">
    <source>
        <dbReference type="SAM" id="SignalP"/>
    </source>
</evidence>
<dbReference type="SUPFAM" id="SSF69304">
    <property type="entry name" value="Tricorn protease N-terminal domain"/>
    <property type="match status" value="1"/>
</dbReference>
<accession>A0ABW4T1U0</accession>
<dbReference type="EMBL" id="JBHUFV010000043">
    <property type="protein sequence ID" value="MFD1935413.1"/>
    <property type="molecule type" value="Genomic_DNA"/>
</dbReference>
<keyword evidence="3" id="KW-1185">Reference proteome</keyword>
<comment type="caution">
    <text evidence="2">The sequence shown here is derived from an EMBL/GenBank/DDBJ whole genome shotgun (WGS) entry which is preliminary data.</text>
</comment>
<sequence length="428" mass="45626">MGTRRGGWPVTVVAILLATTGCATGAGPAALSQPSPSVTATPDVRKTALAEAAKSLPAVLSAPGPVACSESDSQWRATAYDESFRTRTATISSTTLAPLLTEIATKVDGEEAFVRSLCGAEGDPGISPVSPDGRRVAIQVDFPSSGDPTHVGWLDLSTGTFTDLTDRSNKKGYVKETFSDKDPGFAPDGSFWFRRDSQQYFSADPNGRLTPRRLSLACFSNRDEDTFYRVVRSVAVLCPGIVHPSGRFAADPGGVAVGMALVQGAELDILTNTVERYADAPIQLPFGMKVAVRDGGDLRDCNPVAWINTTDLLCAGASNDFYTVEIDPRTARDDLEYVQSTEVKVKAEIAPATETAIISVAVSRDRRSLIIAADENNDTSTAKLYRASLISPSKPVEIGPIPAESREHFTLLGNYQQPVRAASGVRRP</sequence>
<keyword evidence="1" id="KW-0732">Signal</keyword>
<gene>
    <name evidence="2" type="ORF">ACFSKW_28450</name>
</gene>
<reference evidence="3" key="1">
    <citation type="journal article" date="2019" name="Int. J. Syst. Evol. Microbiol.">
        <title>The Global Catalogue of Microorganisms (GCM) 10K type strain sequencing project: providing services to taxonomists for standard genome sequencing and annotation.</title>
        <authorList>
            <consortium name="The Broad Institute Genomics Platform"/>
            <consortium name="The Broad Institute Genome Sequencing Center for Infectious Disease"/>
            <person name="Wu L."/>
            <person name="Ma J."/>
        </authorList>
    </citation>
    <scope>NUCLEOTIDE SEQUENCE [LARGE SCALE GENOMIC DNA]</scope>
    <source>
        <strain evidence="3">ICMP 6774ER</strain>
    </source>
</reference>
<dbReference type="PROSITE" id="PS51257">
    <property type="entry name" value="PROKAR_LIPOPROTEIN"/>
    <property type="match status" value="1"/>
</dbReference>